<keyword evidence="2" id="KW-1185">Reference proteome</keyword>
<sequence length="91" mass="10055">MKLEKIGEGKDSNLKIEVEVMRAMAGVKCAIQCLDIGNEPEFRFVVMTLCGMDLQKVYAMLKGNFSDSTILRIAIRSLLAVKAVGSELVFQ</sequence>
<organism evidence="1 2">
    <name type="scientific">Caenorhabditis nigoni</name>
    <dbReference type="NCBI Taxonomy" id="1611254"/>
    <lineage>
        <taxon>Eukaryota</taxon>
        <taxon>Metazoa</taxon>
        <taxon>Ecdysozoa</taxon>
        <taxon>Nematoda</taxon>
        <taxon>Chromadorea</taxon>
        <taxon>Rhabditida</taxon>
        <taxon>Rhabditina</taxon>
        <taxon>Rhabditomorpha</taxon>
        <taxon>Rhabditoidea</taxon>
        <taxon>Rhabditidae</taxon>
        <taxon>Peloderinae</taxon>
        <taxon>Caenorhabditis</taxon>
    </lineage>
</organism>
<protein>
    <submittedName>
        <fullName evidence="1">Uncharacterized protein</fullName>
    </submittedName>
</protein>
<dbReference type="Gene3D" id="1.10.510.10">
    <property type="entry name" value="Transferase(Phosphotransferase) domain 1"/>
    <property type="match status" value="1"/>
</dbReference>
<dbReference type="Proteomes" id="UP000230233">
    <property type="component" value="Chromosome III"/>
</dbReference>
<proteinExistence type="predicted"/>
<dbReference type="AlphaFoldDB" id="A0A2G5URA2"/>
<evidence type="ECO:0000313" key="2">
    <source>
        <dbReference type="Proteomes" id="UP000230233"/>
    </source>
</evidence>
<name>A0A2G5URA2_9PELO</name>
<dbReference type="InterPro" id="IPR011009">
    <property type="entry name" value="Kinase-like_dom_sf"/>
</dbReference>
<dbReference type="EMBL" id="PDUG01000003">
    <property type="protein sequence ID" value="PIC42040.1"/>
    <property type="molecule type" value="Genomic_DNA"/>
</dbReference>
<dbReference type="SUPFAM" id="SSF56112">
    <property type="entry name" value="Protein kinase-like (PK-like)"/>
    <property type="match status" value="1"/>
</dbReference>
<reference evidence="2" key="1">
    <citation type="submission" date="2017-10" db="EMBL/GenBank/DDBJ databases">
        <title>Rapid genome shrinkage in a self-fertile nematode reveals novel sperm competition proteins.</title>
        <authorList>
            <person name="Yin D."/>
            <person name="Schwarz E.M."/>
            <person name="Thomas C.G."/>
            <person name="Felde R.L."/>
            <person name="Korf I.F."/>
            <person name="Cutter A.D."/>
            <person name="Schartner C.M."/>
            <person name="Ralston E.J."/>
            <person name="Meyer B.J."/>
            <person name="Haag E.S."/>
        </authorList>
    </citation>
    <scope>NUCLEOTIDE SEQUENCE [LARGE SCALE GENOMIC DNA]</scope>
    <source>
        <strain evidence="2">JU1422</strain>
    </source>
</reference>
<evidence type="ECO:0000313" key="1">
    <source>
        <dbReference type="EMBL" id="PIC42040.1"/>
    </source>
</evidence>
<accession>A0A2G5URA2</accession>
<dbReference type="OrthoDB" id="5979581at2759"/>
<gene>
    <name evidence="1" type="primary">Cni-T11F8.4</name>
    <name evidence="1" type="synonym">Cnig_chr_III.g9243</name>
    <name evidence="1" type="ORF">B9Z55_009243</name>
</gene>
<comment type="caution">
    <text evidence="1">The sequence shown here is derived from an EMBL/GenBank/DDBJ whole genome shotgun (WGS) entry which is preliminary data.</text>
</comment>